<proteinExistence type="predicted"/>
<dbReference type="Pfam" id="PF00293">
    <property type="entry name" value="NUDIX"/>
    <property type="match status" value="1"/>
</dbReference>
<sequence length="172" mass="19806">MLSTTTSRNILEVVDGKNRPLGVFPESQVHFHGLHHRSVAVALYDRQGLIYLQKRTESEPPYCGRWDLPASGHVLAGEAVQEAASRELRERTGLRLAGFRLVSLVDGRRETNYEFVYVFNAGRIRKLRVLSLKKNRDGLLLDSRELSMLIQENPETVTPWLVYLWRLGLFFR</sequence>
<organism evidence="2 3">
    <name type="scientific">Desulfonatronospira thiodismutans ASO3-1</name>
    <dbReference type="NCBI Taxonomy" id="555779"/>
    <lineage>
        <taxon>Bacteria</taxon>
        <taxon>Pseudomonadati</taxon>
        <taxon>Thermodesulfobacteriota</taxon>
        <taxon>Desulfovibrionia</taxon>
        <taxon>Desulfovibrionales</taxon>
        <taxon>Desulfonatronovibrionaceae</taxon>
        <taxon>Desulfonatronospira</taxon>
    </lineage>
</organism>
<dbReference type="EMBL" id="ACJN02000002">
    <property type="protein sequence ID" value="EFI34644.1"/>
    <property type="molecule type" value="Genomic_DNA"/>
</dbReference>
<evidence type="ECO:0000313" key="3">
    <source>
        <dbReference type="Proteomes" id="UP000005496"/>
    </source>
</evidence>
<gene>
    <name evidence="2" type="ORF">Dthio_PD2016</name>
</gene>
<dbReference type="eggNOG" id="COG1443">
    <property type="taxonomic scope" value="Bacteria"/>
</dbReference>
<keyword evidence="2" id="KW-0378">Hydrolase</keyword>
<dbReference type="SUPFAM" id="SSF55811">
    <property type="entry name" value="Nudix"/>
    <property type="match status" value="1"/>
</dbReference>
<reference evidence="2" key="1">
    <citation type="submission" date="2010-05" db="EMBL/GenBank/DDBJ databases">
        <title>The draft genome of Desulfonatronospira thiodismutans ASO3-1.</title>
        <authorList>
            <consortium name="US DOE Joint Genome Institute (JGI-PGF)"/>
            <person name="Lucas S."/>
            <person name="Copeland A."/>
            <person name="Lapidus A."/>
            <person name="Cheng J.-F."/>
            <person name="Bruce D."/>
            <person name="Goodwin L."/>
            <person name="Pitluck S."/>
            <person name="Chertkov O."/>
            <person name="Brettin T."/>
            <person name="Detter J.C."/>
            <person name="Han C."/>
            <person name="Land M.L."/>
            <person name="Hauser L."/>
            <person name="Kyrpides N."/>
            <person name="Mikhailova N."/>
            <person name="Muyzer G."/>
            <person name="Woyke T."/>
        </authorList>
    </citation>
    <scope>NUCLEOTIDE SEQUENCE [LARGE SCALE GENOMIC DNA]</scope>
    <source>
        <strain evidence="2">ASO3-1</strain>
    </source>
</reference>
<evidence type="ECO:0000259" key="1">
    <source>
        <dbReference type="PROSITE" id="PS51462"/>
    </source>
</evidence>
<dbReference type="CDD" id="cd04692">
    <property type="entry name" value="NUDIX_Hydrolase"/>
    <property type="match status" value="1"/>
</dbReference>
<dbReference type="RefSeq" id="WP_008869964.1">
    <property type="nucleotide sequence ID" value="NZ_ACJN02000002.1"/>
</dbReference>
<dbReference type="PROSITE" id="PS51462">
    <property type="entry name" value="NUDIX"/>
    <property type="match status" value="1"/>
</dbReference>
<evidence type="ECO:0000313" key="2">
    <source>
        <dbReference type="EMBL" id="EFI34644.1"/>
    </source>
</evidence>
<protein>
    <submittedName>
        <fullName evidence="2">NUDIX hydrolase</fullName>
    </submittedName>
</protein>
<dbReference type="Gene3D" id="3.90.79.10">
    <property type="entry name" value="Nucleoside Triphosphate Pyrophosphohydrolase"/>
    <property type="match status" value="1"/>
</dbReference>
<dbReference type="InterPro" id="IPR015797">
    <property type="entry name" value="NUDIX_hydrolase-like_dom_sf"/>
</dbReference>
<comment type="caution">
    <text evidence="2">The sequence shown here is derived from an EMBL/GenBank/DDBJ whole genome shotgun (WGS) entry which is preliminary data.</text>
</comment>
<dbReference type="GO" id="GO:0016787">
    <property type="term" value="F:hydrolase activity"/>
    <property type="evidence" value="ECO:0007669"/>
    <property type="project" value="UniProtKB-KW"/>
</dbReference>
<name>D6SPG8_9BACT</name>
<feature type="domain" description="Nudix hydrolase" evidence="1">
    <location>
        <begin position="34"/>
        <end position="163"/>
    </location>
</feature>
<dbReference type="InterPro" id="IPR000086">
    <property type="entry name" value="NUDIX_hydrolase_dom"/>
</dbReference>
<accession>D6SPG8</accession>
<dbReference type="Proteomes" id="UP000005496">
    <property type="component" value="Unassembled WGS sequence"/>
</dbReference>
<keyword evidence="3" id="KW-1185">Reference proteome</keyword>
<dbReference type="OrthoDB" id="9804563at2"/>
<dbReference type="AlphaFoldDB" id="D6SPG8"/>